<dbReference type="InterPro" id="IPR050682">
    <property type="entry name" value="ModA/WtpA"/>
</dbReference>
<dbReference type="Proteomes" id="UP000236721">
    <property type="component" value="Unassembled WGS sequence"/>
</dbReference>
<evidence type="ECO:0000313" key="7">
    <source>
        <dbReference type="Proteomes" id="UP000236721"/>
    </source>
</evidence>
<dbReference type="RefSeq" id="WP_103878851.1">
    <property type="nucleotide sequence ID" value="NZ_FNVG01000002.1"/>
</dbReference>
<feature type="binding site" evidence="4">
    <location>
        <position position="60"/>
    </location>
    <ligand>
        <name>molybdate</name>
        <dbReference type="ChEBI" id="CHEBI:36264"/>
    </ligand>
</feature>
<keyword evidence="4" id="KW-0500">Molybdenum</keyword>
<dbReference type="OrthoDB" id="9785015at2"/>
<proteinExistence type="inferred from homology"/>
<evidence type="ECO:0000256" key="3">
    <source>
        <dbReference type="ARBA" id="ARBA00022729"/>
    </source>
</evidence>
<dbReference type="Pfam" id="PF13531">
    <property type="entry name" value="SBP_bac_11"/>
    <property type="match status" value="1"/>
</dbReference>
<dbReference type="GO" id="GO:0046872">
    <property type="term" value="F:metal ion binding"/>
    <property type="evidence" value="ECO:0007669"/>
    <property type="project" value="UniProtKB-KW"/>
</dbReference>
<reference evidence="7" key="1">
    <citation type="submission" date="2016-10" db="EMBL/GenBank/DDBJ databases">
        <authorList>
            <person name="Varghese N."/>
            <person name="Submissions S."/>
        </authorList>
    </citation>
    <scope>NUCLEOTIDE SEQUENCE [LARGE SCALE GENOMIC DNA]</scope>
    <source>
        <strain evidence="7">CGMCC 1.7062</strain>
    </source>
</reference>
<evidence type="ECO:0000256" key="1">
    <source>
        <dbReference type="ARBA" id="ARBA00009175"/>
    </source>
</evidence>
<name>A0A1H5TIB8_9VIBR</name>
<dbReference type="EMBL" id="FNVG01000002">
    <property type="protein sequence ID" value="SEF61851.1"/>
    <property type="molecule type" value="Genomic_DNA"/>
</dbReference>
<dbReference type="AlphaFoldDB" id="A0A1H5TIB8"/>
<accession>A0A1H5TIB8</accession>
<keyword evidence="7" id="KW-1185">Reference proteome</keyword>
<evidence type="ECO:0000256" key="4">
    <source>
        <dbReference type="PIRSR" id="PIRSR004846-1"/>
    </source>
</evidence>
<protein>
    <submittedName>
        <fullName evidence="6">Molybdate transport system substrate-binding protein</fullName>
    </submittedName>
</protein>
<dbReference type="PANTHER" id="PTHR30632:SF14">
    <property type="entry name" value="TUNGSTATE_MOLYBDATE_CHROMATE-BINDING PROTEIN MODA"/>
    <property type="match status" value="1"/>
</dbReference>
<keyword evidence="2 4" id="KW-0479">Metal-binding</keyword>
<dbReference type="PIRSF" id="PIRSF004846">
    <property type="entry name" value="ModA"/>
    <property type="match status" value="1"/>
</dbReference>
<dbReference type="Gene3D" id="3.40.190.10">
    <property type="entry name" value="Periplasmic binding protein-like II"/>
    <property type="match status" value="2"/>
</dbReference>
<feature type="chain" id="PRO_5009285047" evidence="5">
    <location>
        <begin position="24"/>
        <end position="248"/>
    </location>
</feature>
<dbReference type="InterPro" id="IPR005950">
    <property type="entry name" value="ModA"/>
</dbReference>
<dbReference type="PANTHER" id="PTHR30632">
    <property type="entry name" value="MOLYBDATE-BINDING PERIPLASMIC PROTEIN"/>
    <property type="match status" value="1"/>
</dbReference>
<dbReference type="SUPFAM" id="SSF53850">
    <property type="entry name" value="Periplasmic binding protein-like II"/>
    <property type="match status" value="1"/>
</dbReference>
<dbReference type="CDD" id="cd13539">
    <property type="entry name" value="PBP2_AvModA"/>
    <property type="match status" value="1"/>
</dbReference>
<dbReference type="GO" id="GO:0030973">
    <property type="term" value="F:molybdate ion binding"/>
    <property type="evidence" value="ECO:0007669"/>
    <property type="project" value="InterPro"/>
</dbReference>
<gene>
    <name evidence="6" type="ORF">SAMN04488244_102249</name>
</gene>
<keyword evidence="3 5" id="KW-0732">Signal</keyword>
<dbReference type="GO" id="GO:0015689">
    <property type="term" value="P:molybdate ion transport"/>
    <property type="evidence" value="ECO:0007669"/>
    <property type="project" value="InterPro"/>
</dbReference>
<dbReference type="InterPro" id="IPR044084">
    <property type="entry name" value="AvModA-like_subst-bd"/>
</dbReference>
<sequence length="248" mass="27347">MFKQRISLLVLPFIFGITSNCYAEEVFVAVANNFNRPLLAMTDSFHEATGHQLVISTGSSGQIFSQVKNGAPYDVFLSGDQKRPAALVNESLATGQMTYAEGRIVLWSPIKDLYSDAVTYLQEGKFLHIAIANPKVAPYGVAATQVLETLDLSHKLKPKVVMGKGLNPTYQYVVTGNAELGFLAMSQVIRDGELLPGTYWKIPDSLYEPIKQDAVLLRHGIENPAAKAFMAYLRTPQAKAIIQEFGYR</sequence>
<comment type="similarity">
    <text evidence="1">Belongs to the bacterial solute-binding protein ModA family.</text>
</comment>
<evidence type="ECO:0000256" key="2">
    <source>
        <dbReference type="ARBA" id="ARBA00022723"/>
    </source>
</evidence>
<evidence type="ECO:0000313" key="6">
    <source>
        <dbReference type="EMBL" id="SEF61851.1"/>
    </source>
</evidence>
<organism evidence="6 7">
    <name type="scientific">Vibrio hangzhouensis</name>
    <dbReference type="NCBI Taxonomy" id="462991"/>
    <lineage>
        <taxon>Bacteria</taxon>
        <taxon>Pseudomonadati</taxon>
        <taxon>Pseudomonadota</taxon>
        <taxon>Gammaproteobacteria</taxon>
        <taxon>Vibrionales</taxon>
        <taxon>Vibrionaceae</taxon>
        <taxon>Vibrio</taxon>
    </lineage>
</organism>
<evidence type="ECO:0000256" key="5">
    <source>
        <dbReference type="SAM" id="SignalP"/>
    </source>
</evidence>
<dbReference type="NCBIfam" id="TIGR01256">
    <property type="entry name" value="modA"/>
    <property type="match status" value="1"/>
</dbReference>
<feature type="signal peptide" evidence="5">
    <location>
        <begin position="1"/>
        <end position="23"/>
    </location>
</feature>